<accession>A0ACC0DLT9</accession>
<organism evidence="1 2">
    <name type="scientific">Hypoxylon rubiginosum</name>
    <dbReference type="NCBI Taxonomy" id="110542"/>
    <lineage>
        <taxon>Eukaryota</taxon>
        <taxon>Fungi</taxon>
        <taxon>Dikarya</taxon>
        <taxon>Ascomycota</taxon>
        <taxon>Pezizomycotina</taxon>
        <taxon>Sordariomycetes</taxon>
        <taxon>Xylariomycetidae</taxon>
        <taxon>Xylariales</taxon>
        <taxon>Hypoxylaceae</taxon>
        <taxon>Hypoxylon</taxon>
    </lineage>
</organism>
<keyword evidence="1" id="KW-0808">Transferase</keyword>
<evidence type="ECO:0000313" key="1">
    <source>
        <dbReference type="EMBL" id="KAI6093795.1"/>
    </source>
</evidence>
<keyword evidence="2" id="KW-1185">Reference proteome</keyword>
<evidence type="ECO:0000313" key="2">
    <source>
        <dbReference type="Proteomes" id="UP001497680"/>
    </source>
</evidence>
<proteinExistence type="predicted"/>
<comment type="caution">
    <text evidence="1">The sequence shown here is derived from an EMBL/GenBank/DDBJ whole genome shotgun (WGS) entry which is preliminary data.</text>
</comment>
<reference evidence="1 2" key="1">
    <citation type="journal article" date="2022" name="New Phytol.">
        <title>Ecological generalism drives hyperdiversity of secondary metabolite gene clusters in xylarialean endophytes.</title>
        <authorList>
            <person name="Franco M.E.E."/>
            <person name="Wisecaver J.H."/>
            <person name="Arnold A.E."/>
            <person name="Ju Y.M."/>
            <person name="Slot J.C."/>
            <person name="Ahrendt S."/>
            <person name="Moore L.P."/>
            <person name="Eastman K.E."/>
            <person name="Scott K."/>
            <person name="Konkel Z."/>
            <person name="Mondo S.J."/>
            <person name="Kuo A."/>
            <person name="Hayes R.D."/>
            <person name="Haridas S."/>
            <person name="Andreopoulos B."/>
            <person name="Riley R."/>
            <person name="LaButti K."/>
            <person name="Pangilinan J."/>
            <person name="Lipzen A."/>
            <person name="Amirebrahimi M."/>
            <person name="Yan J."/>
            <person name="Adam C."/>
            <person name="Keymanesh K."/>
            <person name="Ng V."/>
            <person name="Louie K."/>
            <person name="Northen T."/>
            <person name="Drula E."/>
            <person name="Henrissat B."/>
            <person name="Hsieh H.M."/>
            <person name="Youens-Clark K."/>
            <person name="Lutzoni F."/>
            <person name="Miadlikowska J."/>
            <person name="Eastwood D.C."/>
            <person name="Hamelin R.C."/>
            <person name="Grigoriev I.V."/>
            <person name="U'Ren J.M."/>
        </authorList>
    </citation>
    <scope>NUCLEOTIDE SEQUENCE [LARGE SCALE GENOMIC DNA]</scope>
    <source>
        <strain evidence="1 2">ER1909</strain>
    </source>
</reference>
<name>A0ACC0DLT9_9PEZI</name>
<dbReference type="EMBL" id="MU394280">
    <property type="protein sequence ID" value="KAI6093795.1"/>
    <property type="molecule type" value="Genomic_DNA"/>
</dbReference>
<gene>
    <name evidence="1" type="ORF">F4821DRAFT_5154</name>
</gene>
<keyword evidence="1" id="KW-0418">Kinase</keyword>
<sequence>MLSYDKPVSVNTTPSSAASMVATLNTMNANPKPINATVVPVTSNNTIAKSNGQPAPRHHHIWLVTGPAGCGKSTVAKYLSTYLNLPYIEGDEYHPKANIDKMANGIPLSDADRWDWLTALRDESLRQLASGAEGVVLTCSALKRKYRDVIRVAPYYSHDVVLHFIYLHAPESVLLERVGLRQNHYMGANMVHSQFSILEPPTAEETDVISVDVSKPMDDVLSEARSKVVNKINEVASS</sequence>
<protein>
    <submittedName>
        <fullName evidence="1">Carbohydrate kinase</fullName>
    </submittedName>
</protein>
<dbReference type="Proteomes" id="UP001497680">
    <property type="component" value="Unassembled WGS sequence"/>
</dbReference>